<name>A0ABR4P592_9HELO</name>
<evidence type="ECO:0000313" key="3">
    <source>
        <dbReference type="Proteomes" id="UP001629113"/>
    </source>
</evidence>
<reference evidence="2 3" key="1">
    <citation type="submission" date="2024-06" db="EMBL/GenBank/DDBJ databases">
        <title>Complete genome of Phlyctema vagabunda strain 19-DSS-EL-015.</title>
        <authorList>
            <person name="Fiorenzani C."/>
        </authorList>
    </citation>
    <scope>NUCLEOTIDE SEQUENCE [LARGE SCALE GENOMIC DNA]</scope>
    <source>
        <strain evidence="2 3">19-DSS-EL-015</strain>
    </source>
</reference>
<dbReference type="Proteomes" id="UP001629113">
    <property type="component" value="Unassembled WGS sequence"/>
</dbReference>
<protein>
    <submittedName>
        <fullName evidence="2">Uncharacterized protein</fullName>
    </submittedName>
</protein>
<feature type="transmembrane region" description="Helical" evidence="1">
    <location>
        <begin position="44"/>
        <end position="65"/>
    </location>
</feature>
<evidence type="ECO:0000256" key="1">
    <source>
        <dbReference type="SAM" id="Phobius"/>
    </source>
</evidence>
<dbReference type="EMBL" id="JBFCZG010000009">
    <property type="protein sequence ID" value="KAL3418479.1"/>
    <property type="molecule type" value="Genomic_DNA"/>
</dbReference>
<evidence type="ECO:0000313" key="2">
    <source>
        <dbReference type="EMBL" id="KAL3418479.1"/>
    </source>
</evidence>
<keyword evidence="3" id="KW-1185">Reference proteome</keyword>
<comment type="caution">
    <text evidence="2">The sequence shown here is derived from an EMBL/GenBank/DDBJ whole genome shotgun (WGS) entry which is preliminary data.</text>
</comment>
<sequence>MAAWIYQPVMFESSRAFDCEGFDADQCQYYKEPWHNWYVADWTFALPTIALFMCIIGIFVIGNVLTNVLTLSRKPEPWIWRRGVAVA</sequence>
<proteinExistence type="predicted"/>
<keyword evidence="1" id="KW-0472">Membrane</keyword>
<keyword evidence="1" id="KW-1133">Transmembrane helix</keyword>
<accession>A0ABR4P592</accession>
<gene>
    <name evidence="2" type="ORF">PVAG01_10195</name>
</gene>
<organism evidence="2 3">
    <name type="scientific">Phlyctema vagabunda</name>
    <dbReference type="NCBI Taxonomy" id="108571"/>
    <lineage>
        <taxon>Eukaryota</taxon>
        <taxon>Fungi</taxon>
        <taxon>Dikarya</taxon>
        <taxon>Ascomycota</taxon>
        <taxon>Pezizomycotina</taxon>
        <taxon>Leotiomycetes</taxon>
        <taxon>Helotiales</taxon>
        <taxon>Dermateaceae</taxon>
        <taxon>Phlyctema</taxon>
    </lineage>
</organism>
<keyword evidence="1" id="KW-0812">Transmembrane</keyword>